<organism evidence="2">
    <name type="scientific">Micrurus lemniscatus lemniscatus</name>
    <dbReference type="NCBI Taxonomy" id="129467"/>
    <lineage>
        <taxon>Eukaryota</taxon>
        <taxon>Metazoa</taxon>
        <taxon>Chordata</taxon>
        <taxon>Craniata</taxon>
        <taxon>Vertebrata</taxon>
        <taxon>Euteleostomi</taxon>
        <taxon>Lepidosauria</taxon>
        <taxon>Squamata</taxon>
        <taxon>Bifurcata</taxon>
        <taxon>Unidentata</taxon>
        <taxon>Episquamata</taxon>
        <taxon>Toxicofera</taxon>
        <taxon>Serpentes</taxon>
        <taxon>Colubroidea</taxon>
        <taxon>Elapidae</taxon>
        <taxon>Elapinae</taxon>
        <taxon>Micrurus</taxon>
    </lineage>
</organism>
<dbReference type="EMBL" id="IACK01235705">
    <property type="protein sequence ID" value="LAA98656.1"/>
    <property type="molecule type" value="Transcribed_RNA"/>
</dbReference>
<keyword evidence="1" id="KW-0812">Transmembrane</keyword>
<feature type="transmembrane region" description="Helical" evidence="1">
    <location>
        <begin position="72"/>
        <end position="90"/>
    </location>
</feature>
<reference evidence="2" key="2">
    <citation type="submission" date="2017-11" db="EMBL/GenBank/DDBJ databases">
        <title>Coralsnake Venomics: Analyses of Venom Gland Transcriptomes and Proteomes of Six Brazilian Taxa.</title>
        <authorList>
            <person name="Aird S.D."/>
            <person name="Jorge da Silva N."/>
            <person name="Qiu L."/>
            <person name="Villar-Briones A."/>
            <person name="Aparecida-Saddi V."/>
            <person name="Campos-Telles M.P."/>
            <person name="Grau M."/>
            <person name="Mikheyev A.S."/>
        </authorList>
    </citation>
    <scope>NUCLEOTIDE SEQUENCE</scope>
    <source>
        <tissue evidence="2">Venom_gland</tissue>
    </source>
</reference>
<dbReference type="AlphaFoldDB" id="A0A2D4JQC1"/>
<evidence type="ECO:0000313" key="2">
    <source>
        <dbReference type="EMBL" id="LAA98656.1"/>
    </source>
</evidence>
<evidence type="ECO:0000256" key="1">
    <source>
        <dbReference type="SAM" id="Phobius"/>
    </source>
</evidence>
<sequence>MHKSENLSFQSSCVLAYQTGFQKFKPGKSSKVHEANRHKRAMLKIILHASEILQYILHLLSCWQNPPLSQLFYLLVGSGNLLVLLIPSLCRRATIPTHHVNTTMYVLI</sequence>
<keyword evidence="1" id="KW-1133">Transmembrane helix</keyword>
<accession>A0A2D4JQC1</accession>
<keyword evidence="1" id="KW-0472">Membrane</keyword>
<proteinExistence type="predicted"/>
<name>A0A2D4JQC1_MICLE</name>
<protein>
    <submittedName>
        <fullName evidence="2">Uncharacterized protein</fullName>
    </submittedName>
</protein>
<reference evidence="2" key="1">
    <citation type="submission" date="2017-07" db="EMBL/GenBank/DDBJ databases">
        <authorList>
            <person name="Mikheyev A."/>
            <person name="Grau M."/>
        </authorList>
    </citation>
    <scope>NUCLEOTIDE SEQUENCE</scope>
    <source>
        <tissue evidence="2">Venom_gland</tissue>
    </source>
</reference>